<dbReference type="InterPro" id="IPR008414">
    <property type="entry name" value="HBL"/>
</dbReference>
<gene>
    <name evidence="2" type="ORF">SOH20_26225</name>
</gene>
<name>A0AAW9GHE5_BACTU</name>
<evidence type="ECO:0000256" key="1">
    <source>
        <dbReference type="SAM" id="Coils"/>
    </source>
</evidence>
<dbReference type="Proteomes" id="UP001274571">
    <property type="component" value="Unassembled WGS sequence"/>
</dbReference>
<evidence type="ECO:0000313" key="3">
    <source>
        <dbReference type="Proteomes" id="UP001274571"/>
    </source>
</evidence>
<accession>A0AAW9GHE5</accession>
<organism evidence="2 3">
    <name type="scientific">Bacillus thuringiensis</name>
    <dbReference type="NCBI Taxonomy" id="1428"/>
    <lineage>
        <taxon>Bacteria</taxon>
        <taxon>Bacillati</taxon>
        <taxon>Bacillota</taxon>
        <taxon>Bacilli</taxon>
        <taxon>Bacillales</taxon>
        <taxon>Bacillaceae</taxon>
        <taxon>Bacillus</taxon>
        <taxon>Bacillus cereus group</taxon>
    </lineage>
</organism>
<dbReference type="Gene3D" id="1.20.1170.10">
    <property type="match status" value="1"/>
</dbReference>
<dbReference type="PANTHER" id="PTHR38443:SF2">
    <property type="entry name" value="NON-HEMOLYTIC ENTEROTOXIN LYTIC COMPONENT L1"/>
    <property type="match status" value="1"/>
</dbReference>
<dbReference type="SUPFAM" id="SSF58100">
    <property type="entry name" value="Bacterial hemolysins"/>
    <property type="match status" value="1"/>
</dbReference>
<comment type="caution">
    <text evidence="2">The sequence shown here is derived from an EMBL/GenBank/DDBJ whole genome shotgun (WGS) entry which is preliminary data.</text>
</comment>
<proteinExistence type="predicted"/>
<dbReference type="InterPro" id="IPR052785">
    <property type="entry name" value="Enterotoxin_cmpnt"/>
</dbReference>
<dbReference type="AlphaFoldDB" id="A0AAW9GHE5"/>
<dbReference type="EMBL" id="JAXCMD010000010">
    <property type="protein sequence ID" value="MDY0854358.1"/>
    <property type="molecule type" value="Genomic_DNA"/>
</dbReference>
<feature type="coiled-coil region" evidence="1">
    <location>
        <begin position="164"/>
        <end position="191"/>
    </location>
</feature>
<dbReference type="GO" id="GO:0016020">
    <property type="term" value="C:membrane"/>
    <property type="evidence" value="ECO:0007669"/>
    <property type="project" value="InterPro"/>
</dbReference>
<protein>
    <submittedName>
        <fullName evidence="2">HBL/NHE enterotoxin family protein</fullName>
    </submittedName>
</protein>
<dbReference type="Pfam" id="PF05791">
    <property type="entry name" value="Bacillus_HBL"/>
    <property type="match status" value="1"/>
</dbReference>
<dbReference type="PANTHER" id="PTHR38443">
    <property type="match status" value="1"/>
</dbReference>
<evidence type="ECO:0000313" key="2">
    <source>
        <dbReference type="EMBL" id="MDY0854358.1"/>
    </source>
</evidence>
<dbReference type="RefSeq" id="WP_320483612.1">
    <property type="nucleotide sequence ID" value="NZ_JAXCMD010000010.1"/>
</dbReference>
<keyword evidence="1" id="KW-0175">Coiled coil</keyword>
<sequence>MKKKLVLSLALTTATITTIIPTTTSVFAEEIKEDFRTRMISNSFLESKNTLGLLKEDALKIGQQPTIEDNVAPGVPVVQKIIKGKASNWLNQFNQHSIGLTEGLSSFMIKWESYYPALLELSRKGKEDGDIHIQFVKGLKNIQNRFAKNIWDVQSFSYDLLQFQKDLSASYEEMQRNIKTAQVDLSEKTDKTVAEMVQIKKDITAILSKIENSTDESIRAAFKVGGAAYEALAPLVDGFTDQAIKAREDAKKAAEKEVPKEPQAGKDLNRILDKISAEKFWDLVNAIMDATKVSGDLKKNLLEIKDKQNQLYKLAYDIADLQTKEDLLVGTKLQVQNFNYLINRESNLIQNVSADFATIDRLLTSMINSKDSDTVTELEYFNRLCQKLKQQL</sequence>
<reference evidence="2" key="1">
    <citation type="submission" date="2023-11" db="EMBL/GenBank/DDBJ databases">
        <title>Genome Sequence of Bacillus thuringiensis stain BLB 30AF.</title>
        <authorList>
            <person name="Farhat A."/>
        </authorList>
    </citation>
    <scope>NUCLEOTIDE SEQUENCE</scope>
    <source>
        <strain evidence="2">BLB30AF</strain>
    </source>
</reference>